<sequence length="69" mass="8038">MKAIYMSDLAQSYFPKSTPRSACTQLHRWIELNPELKAELKALHFKPRQRALTPMQHEAIIRYLGEPGE</sequence>
<proteinExistence type="predicted"/>
<keyword evidence="2" id="KW-1185">Reference proteome</keyword>
<protein>
    <recommendedName>
        <fullName evidence="3">DUF4248 domain-containing protein</fullName>
    </recommendedName>
</protein>
<accession>A0ABN5II81</accession>
<evidence type="ECO:0000313" key="2">
    <source>
        <dbReference type="Proteomes" id="UP000238304"/>
    </source>
</evidence>
<gene>
    <name evidence="1" type="ORF">C4H11_04825</name>
</gene>
<reference evidence="1 2" key="1">
    <citation type="submission" date="2018-02" db="EMBL/GenBank/DDBJ databases">
        <authorList>
            <person name="Holder M.E."/>
            <person name="Ajami N.J."/>
            <person name="Petrosino J.F."/>
        </authorList>
    </citation>
    <scope>NUCLEOTIDE SEQUENCE [LARGE SCALE GENOMIC DNA]</scope>
    <source>
        <strain evidence="1 2">ATCC 33285</strain>
    </source>
</reference>
<name>A0ABN5II81_9BACE</name>
<dbReference type="Pfam" id="PF14053">
    <property type="entry name" value="DUF4248"/>
    <property type="match status" value="1"/>
</dbReference>
<dbReference type="EMBL" id="CP027231">
    <property type="protein sequence ID" value="AVM52357.1"/>
    <property type="molecule type" value="Genomic_DNA"/>
</dbReference>
<organism evidence="1 2">
    <name type="scientific">Bacteroides zoogleoformans</name>
    <dbReference type="NCBI Taxonomy" id="28119"/>
    <lineage>
        <taxon>Bacteria</taxon>
        <taxon>Pseudomonadati</taxon>
        <taxon>Bacteroidota</taxon>
        <taxon>Bacteroidia</taxon>
        <taxon>Bacteroidales</taxon>
        <taxon>Bacteroidaceae</taxon>
        <taxon>Bacteroides</taxon>
    </lineage>
</organism>
<dbReference type="InterPro" id="IPR025342">
    <property type="entry name" value="DUF4248"/>
</dbReference>
<evidence type="ECO:0008006" key="3">
    <source>
        <dbReference type="Google" id="ProtNLM"/>
    </source>
</evidence>
<dbReference type="RefSeq" id="WP_106040688.1">
    <property type="nucleotide sequence ID" value="NZ_CP027231.1"/>
</dbReference>
<evidence type="ECO:0000313" key="1">
    <source>
        <dbReference type="EMBL" id="AVM52357.1"/>
    </source>
</evidence>
<dbReference type="Proteomes" id="UP000238304">
    <property type="component" value="Chromosome"/>
</dbReference>